<dbReference type="InterPro" id="IPR003675">
    <property type="entry name" value="Rce1/LyrA-like_dom"/>
</dbReference>
<dbReference type="AlphaFoldDB" id="A0A4R2PBB2"/>
<reference evidence="3 4" key="1">
    <citation type="submission" date="2019-03" db="EMBL/GenBank/DDBJ databases">
        <title>Genomic Encyclopedia of Type Strains, Phase IV (KMG-IV): sequencing the most valuable type-strain genomes for metagenomic binning, comparative biology and taxonomic classification.</title>
        <authorList>
            <person name="Goeker M."/>
        </authorList>
    </citation>
    <scope>NUCLEOTIDE SEQUENCE [LARGE SCALE GENOMIC DNA]</scope>
    <source>
        <strain evidence="3 4">DSM 19377</strain>
    </source>
</reference>
<keyword evidence="1" id="KW-0472">Membrane</keyword>
<keyword evidence="4" id="KW-1185">Reference proteome</keyword>
<feature type="transmembrane region" description="Helical" evidence="1">
    <location>
        <begin position="12"/>
        <end position="31"/>
    </location>
</feature>
<dbReference type="Proteomes" id="UP000295416">
    <property type="component" value="Unassembled WGS sequence"/>
</dbReference>
<evidence type="ECO:0000259" key="2">
    <source>
        <dbReference type="Pfam" id="PF02517"/>
    </source>
</evidence>
<accession>A0A4R2PBB2</accession>
<sequence>MLSQMTDREVIKTLYLSQGLVILAGIAYYFIFFRDASLFMSLWIFNWKNVILLGFGTSIVIVILECIIDKMVPEAWYDDGGINKRMFKALSYPQIFVLMAVVAIAEECVFRGLIQTQFGLTAASLFFALIHVRYIKKPLLLTTAIVLGFYLGCLFLITESLLVPIIAHYTIDVLLGIILKRQLKKQEG</sequence>
<proteinExistence type="predicted"/>
<dbReference type="GO" id="GO:0080120">
    <property type="term" value="P:CAAX-box protein maturation"/>
    <property type="evidence" value="ECO:0007669"/>
    <property type="project" value="UniProtKB-ARBA"/>
</dbReference>
<feature type="transmembrane region" description="Helical" evidence="1">
    <location>
        <begin position="51"/>
        <end position="68"/>
    </location>
</feature>
<feature type="transmembrane region" description="Helical" evidence="1">
    <location>
        <begin position="89"/>
        <end position="106"/>
    </location>
</feature>
<feature type="transmembrane region" description="Helical" evidence="1">
    <location>
        <begin position="139"/>
        <end position="157"/>
    </location>
</feature>
<keyword evidence="1" id="KW-0812">Transmembrane</keyword>
<feature type="domain" description="CAAX prenyl protease 2/Lysostaphin resistance protein A-like" evidence="2">
    <location>
        <begin position="92"/>
        <end position="173"/>
    </location>
</feature>
<feature type="transmembrane region" description="Helical" evidence="1">
    <location>
        <begin position="112"/>
        <end position="132"/>
    </location>
</feature>
<name>A0A4R2PBB2_9BACL</name>
<evidence type="ECO:0000256" key="1">
    <source>
        <dbReference type="SAM" id="Phobius"/>
    </source>
</evidence>
<dbReference type="EMBL" id="SLXK01000002">
    <property type="protein sequence ID" value="TCP31678.1"/>
    <property type="molecule type" value="Genomic_DNA"/>
</dbReference>
<dbReference type="GO" id="GO:0004175">
    <property type="term" value="F:endopeptidase activity"/>
    <property type="evidence" value="ECO:0007669"/>
    <property type="project" value="UniProtKB-ARBA"/>
</dbReference>
<feature type="transmembrane region" description="Helical" evidence="1">
    <location>
        <begin position="163"/>
        <end position="179"/>
    </location>
</feature>
<dbReference type="Pfam" id="PF02517">
    <property type="entry name" value="Rce1-like"/>
    <property type="match status" value="1"/>
</dbReference>
<gene>
    <name evidence="3" type="ORF">EV207_102168</name>
</gene>
<evidence type="ECO:0000313" key="4">
    <source>
        <dbReference type="Proteomes" id="UP000295416"/>
    </source>
</evidence>
<keyword evidence="1" id="KW-1133">Transmembrane helix</keyword>
<comment type="caution">
    <text evidence="3">The sequence shown here is derived from an EMBL/GenBank/DDBJ whole genome shotgun (WGS) entry which is preliminary data.</text>
</comment>
<evidence type="ECO:0000313" key="3">
    <source>
        <dbReference type="EMBL" id="TCP31678.1"/>
    </source>
</evidence>
<protein>
    <recommendedName>
        <fullName evidence="2">CAAX prenyl protease 2/Lysostaphin resistance protein A-like domain-containing protein</fullName>
    </recommendedName>
</protein>
<organism evidence="3 4">
    <name type="scientific">Scopulibacillus darangshiensis</name>
    <dbReference type="NCBI Taxonomy" id="442528"/>
    <lineage>
        <taxon>Bacteria</taxon>
        <taxon>Bacillati</taxon>
        <taxon>Bacillota</taxon>
        <taxon>Bacilli</taxon>
        <taxon>Bacillales</taxon>
        <taxon>Sporolactobacillaceae</taxon>
        <taxon>Scopulibacillus</taxon>
    </lineage>
</organism>